<evidence type="ECO:0000256" key="1">
    <source>
        <dbReference type="ARBA" id="ARBA00022737"/>
    </source>
</evidence>
<name>A0A5J4WT72_9EUKA</name>
<dbReference type="GO" id="GO:0019760">
    <property type="term" value="P:glucosinolate metabolic process"/>
    <property type="evidence" value="ECO:0007669"/>
    <property type="project" value="UniProtKB-ARBA"/>
</dbReference>
<evidence type="ECO:0000313" key="4">
    <source>
        <dbReference type="EMBL" id="KAA6397752.1"/>
    </source>
</evidence>
<dbReference type="EMBL" id="SNRW01001110">
    <property type="protein sequence ID" value="KAA6397752.1"/>
    <property type="molecule type" value="Genomic_DNA"/>
</dbReference>
<dbReference type="InterPro" id="IPR006652">
    <property type="entry name" value="Kelch_1"/>
</dbReference>
<dbReference type="PANTHER" id="PTHR47435">
    <property type="entry name" value="KELCH REPEAT PROTEIN (AFU_ORTHOLOGUE AFUA_5G12780)"/>
    <property type="match status" value="1"/>
</dbReference>
<dbReference type="Pfam" id="PF24681">
    <property type="entry name" value="Kelch_KLHDC2_KLHL20_DRC7"/>
    <property type="match status" value="1"/>
</dbReference>
<evidence type="ECO:0000313" key="5">
    <source>
        <dbReference type="Proteomes" id="UP000324800"/>
    </source>
</evidence>
<dbReference type="PANTHER" id="PTHR47435:SF4">
    <property type="entry name" value="KELCH REPEAT PROTEIN (AFU_ORTHOLOGUE AFUA_5G12780)"/>
    <property type="match status" value="1"/>
</dbReference>
<evidence type="ECO:0000256" key="3">
    <source>
        <dbReference type="SAM" id="MobiDB-lite"/>
    </source>
</evidence>
<feature type="compositionally biased region" description="Low complexity" evidence="3">
    <location>
        <begin position="395"/>
        <end position="440"/>
    </location>
</feature>
<dbReference type="SUPFAM" id="SSF50965">
    <property type="entry name" value="Galactose oxidase, central domain"/>
    <property type="match status" value="1"/>
</dbReference>
<keyword evidence="1" id="KW-0677">Repeat</keyword>
<feature type="compositionally biased region" description="Basic and acidic residues" evidence="3">
    <location>
        <begin position="359"/>
        <end position="372"/>
    </location>
</feature>
<protein>
    <recommendedName>
        <fullName evidence="6">Kelch repeat protein</fullName>
    </recommendedName>
</protein>
<gene>
    <name evidence="4" type="ORF">EZS28_006721</name>
</gene>
<dbReference type="Proteomes" id="UP000324800">
    <property type="component" value="Unassembled WGS sequence"/>
</dbReference>
<reference evidence="4 5" key="1">
    <citation type="submission" date="2019-03" db="EMBL/GenBank/DDBJ databases">
        <title>Single cell metagenomics reveals metabolic interactions within the superorganism composed of flagellate Streblomastix strix and complex community of Bacteroidetes bacteria on its surface.</title>
        <authorList>
            <person name="Treitli S.C."/>
            <person name="Kolisko M."/>
            <person name="Husnik F."/>
            <person name="Keeling P."/>
            <person name="Hampl V."/>
        </authorList>
    </citation>
    <scope>NUCLEOTIDE SEQUENCE [LARGE SCALE GENOMIC DNA]</scope>
    <source>
        <strain evidence="4">ST1C</strain>
    </source>
</reference>
<dbReference type="InterPro" id="IPR015915">
    <property type="entry name" value="Kelch-typ_b-propeller"/>
</dbReference>
<feature type="compositionally biased region" description="Polar residues" evidence="3">
    <location>
        <begin position="549"/>
        <end position="560"/>
    </location>
</feature>
<dbReference type="AlphaFoldDB" id="A0A5J4WT72"/>
<keyword evidence="2" id="KW-0408">Iron</keyword>
<comment type="caution">
    <text evidence="4">The sequence shown here is derived from an EMBL/GenBank/DDBJ whole genome shotgun (WGS) entry which is preliminary data.</text>
</comment>
<proteinExistence type="predicted"/>
<feature type="compositionally biased region" description="Low complexity" evidence="3">
    <location>
        <begin position="722"/>
        <end position="736"/>
    </location>
</feature>
<dbReference type="InterPro" id="IPR011043">
    <property type="entry name" value="Gal_Oxase/kelch_b-propeller"/>
</dbReference>
<accession>A0A5J4WT72</accession>
<dbReference type="OrthoDB" id="432528at2759"/>
<feature type="compositionally biased region" description="Acidic residues" evidence="3">
    <location>
        <begin position="511"/>
        <end position="520"/>
    </location>
</feature>
<feature type="region of interest" description="Disordered" evidence="3">
    <location>
        <begin position="530"/>
        <end position="569"/>
    </location>
</feature>
<feature type="region of interest" description="Disordered" evidence="3">
    <location>
        <begin position="715"/>
        <end position="736"/>
    </location>
</feature>
<organism evidence="4 5">
    <name type="scientific">Streblomastix strix</name>
    <dbReference type="NCBI Taxonomy" id="222440"/>
    <lineage>
        <taxon>Eukaryota</taxon>
        <taxon>Metamonada</taxon>
        <taxon>Preaxostyla</taxon>
        <taxon>Oxymonadida</taxon>
        <taxon>Streblomastigidae</taxon>
        <taxon>Streblomastix</taxon>
    </lineage>
</organism>
<evidence type="ECO:0008006" key="6">
    <source>
        <dbReference type="Google" id="ProtNLM"/>
    </source>
</evidence>
<dbReference type="SMART" id="SM00612">
    <property type="entry name" value="Kelch"/>
    <property type="match status" value="3"/>
</dbReference>
<feature type="region of interest" description="Disordered" evidence="3">
    <location>
        <begin position="346"/>
        <end position="450"/>
    </location>
</feature>
<evidence type="ECO:0000256" key="2">
    <source>
        <dbReference type="ARBA" id="ARBA00023004"/>
    </source>
</evidence>
<feature type="region of interest" description="Disordered" evidence="3">
    <location>
        <begin position="504"/>
        <end position="523"/>
    </location>
</feature>
<sequence>MEGSIGEWKKIILKNCESSLNGHTASVTMQDTIHIFGGRGHNPNVMLDINPSTGEVTTSLIRPSRRYLHTAAQIGNRVFYFGGNDFSVNLNDLWEYNLDSQSCLLIRQSGEIPEPLCSHTCVVYGDTIVVFGGQTGERLSNSVYSFNITERKWNKLPSQNGSYDVNVPPPMYYHSACIIGSDMYIFGGLKKIQTKSIEDDAVLDALYRFDCIQHNWTLLRPPGDRPGKRLWHTSIAYKGRMYVFGGRRQSQMLNDLWEFNPTSSMWRLLLANGPIPSPRCGHTCCILRDHLIIHGGFYRKNVLGDLLALSLVPYTRGLSSYISRILGPIIYQRSCEGIQVEQERISLDLDGQDNDKDEDDQKKEKRNDDNSSLKRKSTLLIKQQSNVAPPSIPITQTTSNYQQQQQNQQQNQQQQQTLKQNIIEAGSSVTSSQQLSQQPSTEIDNKEEGRTSWSNHNAYYHAAQTDILQNDYGDNGFVIDDVVIRIPRDEVEFGIKLGRIGWGTSGKEEQDYIDDEEEDERDFKEVEIEKEELDKEMEQKWKQDDYESESTSDTGSQTNGSSDSNDSLSISLSSENTNISIWKEALTGFNYLRDGIYVSGDEELEEEDVDEDLRRVEEEERIFEQIEKDKWFLDYENKRFSTSQIQAVNPFNEVQSNASIIDQKPKPFNFHYLTNSEGQGGSGIGIQSQLFDYQPNITQIINTGILGVEENILNENKDDPKNNQINSSPSSQYNNQYSIDGGWNNQWSLLKLMRNDRNGPKSVIQQLDKTLEQGPSNSSSLSLMHPNIQSSLLFTRDKYIDSRMLINWWRRLERRNKRKLMKEKEQKRIRDKRKREIEAADKWRMQDEQRAIREQELMKQRKIRDVE</sequence>
<dbReference type="Gene3D" id="2.120.10.80">
    <property type="entry name" value="Kelch-type beta propeller"/>
    <property type="match status" value="2"/>
</dbReference>
<feature type="compositionally biased region" description="Basic and acidic residues" evidence="3">
    <location>
        <begin position="530"/>
        <end position="545"/>
    </location>
</feature>